<dbReference type="PANTHER" id="PTHR12931">
    <property type="entry name" value="UBIQUITIN THIOLESTERASE PROTEIN OTUB"/>
    <property type="match status" value="1"/>
</dbReference>
<keyword evidence="4" id="KW-0833">Ubl conjugation pathway</keyword>
<sequence>MCATDISQLSTAQLYQLNQEFLDSTVDPTRPLIDEAQPLAVLRTEYENGSPSFVQQIDWLEGKGFHAIRRTRGDGDCFYRSVAYLFVERLFSAPDPALSVTTALSSLEETLKLLKKAGFEDIVVSGFYEPLEELIRNIVQPVDGEMLTLTGLLKAFQEPMTSNSIVTYLRMLTSAKIRTEPDDFAPFLIHPELGEMMDPREFCETNVDPTGKEADHVQMTALSQALGLNIDIAYLDGRSADGTVEFVRFRSAPDEGEKAMVLLYRPGHYDILIGKS</sequence>
<dbReference type="GO" id="GO:0071108">
    <property type="term" value="P:protein K48-linked deubiquitination"/>
    <property type="evidence" value="ECO:0007669"/>
    <property type="project" value="TreeGrafter"/>
</dbReference>
<dbReference type="InterPro" id="IPR042467">
    <property type="entry name" value="Peptidase_C65_otubain_sub2"/>
</dbReference>
<reference evidence="8 9" key="1">
    <citation type="journal article" date="2010" name="Nat. Biotechnol.">
        <title>Genome sequence of the model mushroom Schizophyllum commune.</title>
        <authorList>
            <person name="Ohm R.A."/>
            <person name="de Jong J.F."/>
            <person name="Lugones L.G."/>
            <person name="Aerts A."/>
            <person name="Kothe E."/>
            <person name="Stajich J.E."/>
            <person name="de Vries R.P."/>
            <person name="Record E."/>
            <person name="Levasseur A."/>
            <person name="Baker S.E."/>
            <person name="Bartholomew K.A."/>
            <person name="Coutinho P.M."/>
            <person name="Erdmann S."/>
            <person name="Fowler T.J."/>
            <person name="Gathman A.C."/>
            <person name="Lombard V."/>
            <person name="Henrissat B."/>
            <person name="Knabe N."/>
            <person name="Kuees U."/>
            <person name="Lilly W.W."/>
            <person name="Lindquist E."/>
            <person name="Lucas S."/>
            <person name="Magnuson J.K."/>
            <person name="Piumi F."/>
            <person name="Raudaskoski M."/>
            <person name="Salamov A."/>
            <person name="Schmutz J."/>
            <person name="Schwarze F.W.M.R."/>
            <person name="vanKuyk P.A."/>
            <person name="Horton J.S."/>
            <person name="Grigoriev I.V."/>
            <person name="Woesten H.A.B."/>
        </authorList>
    </citation>
    <scope>NUCLEOTIDE SEQUENCE [LARGE SCALE GENOMIC DNA]</scope>
    <source>
        <strain evidence="9">H4-8 / FGSC 9210</strain>
    </source>
</reference>
<dbReference type="PROSITE" id="PS50802">
    <property type="entry name" value="OTU"/>
    <property type="match status" value="1"/>
</dbReference>
<evidence type="ECO:0000256" key="1">
    <source>
        <dbReference type="ARBA" id="ARBA00000707"/>
    </source>
</evidence>
<protein>
    <recommendedName>
        <fullName evidence="2">ubiquitinyl hydrolase 1</fullName>
        <ecNumber evidence="2">3.4.19.12</ecNumber>
    </recommendedName>
</protein>
<evidence type="ECO:0000256" key="2">
    <source>
        <dbReference type="ARBA" id="ARBA00012759"/>
    </source>
</evidence>
<keyword evidence="9" id="KW-1185">Reference proteome</keyword>
<evidence type="ECO:0000256" key="6">
    <source>
        <dbReference type="ARBA" id="ARBA00022807"/>
    </source>
</evidence>
<evidence type="ECO:0000256" key="5">
    <source>
        <dbReference type="ARBA" id="ARBA00022801"/>
    </source>
</evidence>
<dbReference type="InterPro" id="IPR042468">
    <property type="entry name" value="Peptidase_C65_otubain_sub1"/>
</dbReference>
<dbReference type="EMBL" id="GL377311">
    <property type="protein sequence ID" value="EFI93129.1"/>
    <property type="molecule type" value="Genomic_DNA"/>
</dbReference>
<dbReference type="Proteomes" id="UP000007431">
    <property type="component" value="Unassembled WGS sequence"/>
</dbReference>
<dbReference type="SUPFAM" id="SSF54001">
    <property type="entry name" value="Cysteine proteinases"/>
    <property type="match status" value="1"/>
</dbReference>
<keyword evidence="6" id="KW-0788">Thiol protease</keyword>
<dbReference type="OrthoDB" id="18915at2759"/>
<evidence type="ECO:0000313" key="9">
    <source>
        <dbReference type="Proteomes" id="UP000007431"/>
    </source>
</evidence>
<dbReference type="HOGENOM" id="CLU_014832_3_3_1"/>
<keyword evidence="3" id="KW-0645">Protease</keyword>
<dbReference type="CDD" id="cd22749">
    <property type="entry name" value="Otubain_C65"/>
    <property type="match status" value="1"/>
</dbReference>
<feature type="domain" description="OTU" evidence="7">
    <location>
        <begin position="66"/>
        <end position="275"/>
    </location>
</feature>
<dbReference type="InterPro" id="IPR038765">
    <property type="entry name" value="Papain-like_cys_pep_sf"/>
</dbReference>
<proteinExistence type="predicted"/>
<dbReference type="VEuPathDB" id="FungiDB:SCHCODRAFT_02638603"/>
<dbReference type="Pfam" id="PF10275">
    <property type="entry name" value="Peptidase_C65"/>
    <property type="match status" value="1"/>
</dbReference>
<dbReference type="InterPro" id="IPR019400">
    <property type="entry name" value="Peptidase_C65_otubain"/>
</dbReference>
<dbReference type="PANTHER" id="PTHR12931:SF15">
    <property type="entry name" value="UBIQUITIN THIOESTERASE OTUBAIN-LIKE"/>
    <property type="match status" value="1"/>
</dbReference>
<dbReference type="EC" id="3.4.19.12" evidence="2"/>
<dbReference type="GO" id="GO:0043130">
    <property type="term" value="F:ubiquitin binding"/>
    <property type="evidence" value="ECO:0007669"/>
    <property type="project" value="TreeGrafter"/>
</dbReference>
<dbReference type="GO" id="GO:0006508">
    <property type="term" value="P:proteolysis"/>
    <property type="evidence" value="ECO:0007669"/>
    <property type="project" value="UniProtKB-KW"/>
</dbReference>
<dbReference type="Gene3D" id="1.20.1300.20">
    <property type="entry name" value="Peptidase C65 Otubain, subdomain 2"/>
    <property type="match status" value="1"/>
</dbReference>
<dbReference type="KEGG" id="scm:SCHCO_02638603"/>
<dbReference type="InParanoid" id="D8QFH6"/>
<dbReference type="InterPro" id="IPR003323">
    <property type="entry name" value="OTU_dom"/>
</dbReference>
<dbReference type="GO" id="GO:0004843">
    <property type="term" value="F:cysteine-type deubiquitinase activity"/>
    <property type="evidence" value="ECO:0007669"/>
    <property type="project" value="UniProtKB-EC"/>
</dbReference>
<evidence type="ECO:0000256" key="4">
    <source>
        <dbReference type="ARBA" id="ARBA00022786"/>
    </source>
</evidence>
<dbReference type="GO" id="GO:0005634">
    <property type="term" value="C:nucleus"/>
    <property type="evidence" value="ECO:0007669"/>
    <property type="project" value="TreeGrafter"/>
</dbReference>
<evidence type="ECO:0000313" key="8">
    <source>
        <dbReference type="EMBL" id="EFI93129.1"/>
    </source>
</evidence>
<organism evidence="9">
    <name type="scientific">Schizophyllum commune (strain H4-8 / FGSC 9210)</name>
    <name type="common">Split gill fungus</name>
    <dbReference type="NCBI Taxonomy" id="578458"/>
    <lineage>
        <taxon>Eukaryota</taxon>
        <taxon>Fungi</taxon>
        <taxon>Dikarya</taxon>
        <taxon>Basidiomycota</taxon>
        <taxon>Agaricomycotina</taxon>
        <taxon>Agaricomycetes</taxon>
        <taxon>Agaricomycetidae</taxon>
        <taxon>Agaricales</taxon>
        <taxon>Schizophyllaceae</taxon>
        <taxon>Schizophyllum</taxon>
    </lineage>
</organism>
<dbReference type="eggNOG" id="KOG3991">
    <property type="taxonomic scope" value="Eukaryota"/>
</dbReference>
<name>D8QFH6_SCHCM</name>
<comment type="catalytic activity">
    <reaction evidence="1">
        <text>Thiol-dependent hydrolysis of ester, thioester, amide, peptide and isopeptide bonds formed by the C-terminal Gly of ubiquitin (a 76-residue protein attached to proteins as an intracellular targeting signal).</text>
        <dbReference type="EC" id="3.4.19.12"/>
    </reaction>
</comment>
<accession>D8QFH6</accession>
<evidence type="ECO:0000259" key="7">
    <source>
        <dbReference type="PROSITE" id="PS50802"/>
    </source>
</evidence>
<dbReference type="Gene3D" id="3.30.200.60">
    <property type="entry name" value="Peptidase C65 Otubain, subdomain 1"/>
    <property type="match status" value="1"/>
</dbReference>
<dbReference type="AlphaFoldDB" id="D8QFH6"/>
<gene>
    <name evidence="8" type="ORF">SCHCODRAFT_17297</name>
</gene>
<dbReference type="OMA" id="ADHVQIT"/>
<evidence type="ECO:0000256" key="3">
    <source>
        <dbReference type="ARBA" id="ARBA00022670"/>
    </source>
</evidence>
<dbReference type="STRING" id="578458.D8QFH6"/>
<keyword evidence="5" id="KW-0378">Hydrolase</keyword>
<dbReference type="GeneID" id="9591803"/>